<comment type="caution">
    <text evidence="6">Lacks conserved residue(s) required for the propagation of feature annotation.</text>
</comment>
<protein>
    <recommendedName>
        <fullName evidence="6">tRNA-guanine(15) transglycosylase</fullName>
        <ecNumber evidence="6">2.4.2.48</ecNumber>
    </recommendedName>
    <alternativeName>
        <fullName evidence="6">7-cyano-7-deazaguanine tRNA-ribosyltransferase</fullName>
    </alternativeName>
    <alternativeName>
        <fullName evidence="6">Archaeal tRNA-guanine transglycosylase</fullName>
    </alternativeName>
</protein>
<dbReference type="SUPFAM" id="SSF51713">
    <property type="entry name" value="tRNA-guanine transglycosylase"/>
    <property type="match status" value="1"/>
</dbReference>
<comment type="pathway">
    <text evidence="6">tRNA modification; archaeosine-tRNA biosynthesis.</text>
</comment>
<dbReference type="InterPro" id="IPR002616">
    <property type="entry name" value="tRNA_ribo_trans-like"/>
</dbReference>
<organism evidence="8">
    <name type="scientific">Caldiarchaeum subterraneum</name>
    <dbReference type="NCBI Taxonomy" id="311458"/>
    <lineage>
        <taxon>Archaea</taxon>
        <taxon>Nitrososphaerota</taxon>
        <taxon>Candidatus Caldarchaeales</taxon>
        <taxon>Candidatus Caldarchaeaceae</taxon>
        <taxon>Candidatus Caldarchaeum</taxon>
    </lineage>
</organism>
<dbReference type="EC" id="2.4.2.48" evidence="6"/>
<dbReference type="SUPFAM" id="SSF88802">
    <property type="entry name" value="Pre-PUA domain"/>
    <property type="match status" value="1"/>
</dbReference>
<evidence type="ECO:0000256" key="1">
    <source>
        <dbReference type="ARBA" id="ARBA00022676"/>
    </source>
</evidence>
<accession>A0A7C5LDX5</accession>
<gene>
    <name evidence="6 8" type="primary">tgtA</name>
    <name evidence="8" type="ORF">ENM11_08570</name>
</gene>
<comment type="similarity">
    <text evidence="6">Belongs to the archaeosine tRNA-ribosyltransferase family.</text>
</comment>
<dbReference type="AlphaFoldDB" id="A0A7C5LDX5"/>
<proteinExistence type="inferred from homology"/>
<evidence type="ECO:0000256" key="3">
    <source>
        <dbReference type="ARBA" id="ARBA00022694"/>
    </source>
</evidence>
<dbReference type="InterPro" id="IPR004804">
    <property type="entry name" value="TgtA"/>
</dbReference>
<keyword evidence="4 6" id="KW-0479">Metal-binding</keyword>
<comment type="cofactor">
    <cofactor evidence="6">
        <name>Zn(2+)</name>
        <dbReference type="ChEBI" id="CHEBI:29105"/>
    </cofactor>
    <text evidence="6">Binds 1 zinc ion per subunit.</text>
</comment>
<dbReference type="GO" id="GO:0002099">
    <property type="term" value="P:tRNA wobble guanine modification"/>
    <property type="evidence" value="ECO:0007669"/>
    <property type="project" value="TreeGrafter"/>
</dbReference>
<evidence type="ECO:0000256" key="4">
    <source>
        <dbReference type="ARBA" id="ARBA00022723"/>
    </source>
</evidence>
<feature type="binding site" evidence="6">
    <location>
        <position position="123"/>
    </location>
    <ligand>
        <name>substrate</name>
    </ligand>
</feature>
<evidence type="ECO:0000313" key="8">
    <source>
        <dbReference type="EMBL" id="HHK69179.1"/>
    </source>
</evidence>
<dbReference type="Gene3D" id="3.20.20.105">
    <property type="entry name" value="Queuine tRNA-ribosyltransferase-like"/>
    <property type="match status" value="1"/>
</dbReference>
<dbReference type="GO" id="GO:0008270">
    <property type="term" value="F:zinc ion binding"/>
    <property type="evidence" value="ECO:0007669"/>
    <property type="project" value="UniProtKB-UniRule"/>
</dbReference>
<dbReference type="GO" id="GO:0005737">
    <property type="term" value="C:cytoplasm"/>
    <property type="evidence" value="ECO:0007669"/>
    <property type="project" value="TreeGrafter"/>
</dbReference>
<dbReference type="Pfam" id="PF01702">
    <property type="entry name" value="TGT"/>
    <property type="match status" value="1"/>
</dbReference>
<keyword evidence="5 6" id="KW-0862">Zinc</keyword>
<dbReference type="PANTHER" id="PTHR46499">
    <property type="entry name" value="QUEUINE TRNA-RIBOSYLTRANSFERASE"/>
    <property type="match status" value="1"/>
</dbReference>
<dbReference type="InterPro" id="IPR050076">
    <property type="entry name" value="ArchSynthase1/Queuine_TRR"/>
</dbReference>
<evidence type="ECO:0000256" key="6">
    <source>
        <dbReference type="HAMAP-Rule" id="MF_01634"/>
    </source>
</evidence>
<keyword evidence="1 6" id="KW-0328">Glycosyltransferase</keyword>
<sequence>MELEFEVKHKDLLGRVGVLTVAGKRVTTPAFVPVINPLNQVIPASDMKKELGCEIVITNSFIIYKRLSERAAEGVHSIIGFDGVVMTDSGGYQVLEYGEVDVSPVEIARFQELIGSDIAVPLDKPTGLVGRKQAEKTVEQTLQNVRMTMKEVGRDSRCVWVAPIQGGVYTDLIERCVDEYKEMGFSMYCLGSPTPLMTTYKYEPLVGMISAARLRISFGKPLHLFGAGHPMLFSLAVALGCDLFDSASYALFALEDRYMLSDGTVRLEQLSTLPCSCKACQMTSVRELQTMPRGERFKLLSWHNLNVCFQELRQVRQAIWEGRLFELLEKRARAHPALYEAFQRLTLDESIASASAKLTPLSKKRGLFLYDRVSLRRPEVRRAMSLLENFEMSRKVSTNAVLIDFRVTTVKNQSKLLEKLSSLVGGEGFEIYTYGTPYGLVPFALSNVYPYSQTTFTSNLVKDVEKELLEKILETLRKKMFKRVLVVERGKDVYPGFTKVLARLLSERLDAEVLHVSLR</sequence>
<evidence type="ECO:0000259" key="7">
    <source>
        <dbReference type="Pfam" id="PF01702"/>
    </source>
</evidence>
<evidence type="ECO:0000256" key="2">
    <source>
        <dbReference type="ARBA" id="ARBA00022679"/>
    </source>
</evidence>
<comment type="catalytic activity">
    <reaction evidence="6">
        <text>guanosine(15) in tRNA + 7-cyano-7-carbaguanine = 7-cyano-7-carbaguanosine(15) in tRNA + guanine</text>
        <dbReference type="Rhea" id="RHEA:43164"/>
        <dbReference type="Rhea" id="RHEA-COMP:10371"/>
        <dbReference type="Rhea" id="RHEA-COMP:10372"/>
        <dbReference type="ChEBI" id="CHEBI:16235"/>
        <dbReference type="ChEBI" id="CHEBI:45075"/>
        <dbReference type="ChEBI" id="CHEBI:74269"/>
        <dbReference type="ChEBI" id="CHEBI:82850"/>
        <dbReference type="EC" id="2.4.2.48"/>
    </reaction>
</comment>
<dbReference type="UniPathway" id="UPA00393"/>
<dbReference type="EMBL" id="DRWN01000069">
    <property type="protein sequence ID" value="HHK69179.1"/>
    <property type="molecule type" value="Genomic_DNA"/>
</dbReference>
<keyword evidence="2 6" id="KW-0808">Transferase</keyword>
<comment type="caution">
    <text evidence="8">The sequence shown here is derived from an EMBL/GenBank/DDBJ whole genome shotgun (WGS) entry which is preliminary data.</text>
</comment>
<dbReference type="HAMAP" id="MF_01634">
    <property type="entry name" value="TgtA_arch"/>
    <property type="match status" value="1"/>
</dbReference>
<evidence type="ECO:0000256" key="5">
    <source>
        <dbReference type="ARBA" id="ARBA00022833"/>
    </source>
</evidence>
<dbReference type="NCBIfam" id="TIGR00432">
    <property type="entry name" value="arcsn_tRNA_tgt"/>
    <property type="match status" value="1"/>
</dbReference>
<name>A0A7C5LDX5_CALS0</name>
<feature type="binding site" evidence="6">
    <location>
        <position position="275"/>
    </location>
    <ligand>
        <name>Zn(2+)</name>
        <dbReference type="ChEBI" id="CHEBI:29105"/>
    </ligand>
</feature>
<reference evidence="8" key="1">
    <citation type="journal article" date="2020" name="mSystems">
        <title>Genome- and Community-Level Interaction Insights into Carbon Utilization and Element Cycling Functions of Hydrothermarchaeota in Hydrothermal Sediment.</title>
        <authorList>
            <person name="Zhou Z."/>
            <person name="Liu Y."/>
            <person name="Xu W."/>
            <person name="Pan J."/>
            <person name="Luo Z.H."/>
            <person name="Li M."/>
        </authorList>
    </citation>
    <scope>NUCLEOTIDE SEQUENCE [LARGE SCALE GENOMIC DNA]</scope>
    <source>
        <strain evidence="8">SpSt-1056</strain>
    </source>
</reference>
<dbReference type="InterPro" id="IPR036511">
    <property type="entry name" value="TGT-like_sf"/>
</dbReference>
<dbReference type="GO" id="GO:0016763">
    <property type="term" value="F:pentosyltransferase activity"/>
    <property type="evidence" value="ECO:0007669"/>
    <property type="project" value="UniProtKB-UniRule"/>
</dbReference>
<feature type="binding site" evidence="6">
    <location>
        <position position="277"/>
    </location>
    <ligand>
        <name>Zn(2+)</name>
        <dbReference type="ChEBI" id="CHEBI:29105"/>
    </ligand>
</feature>
<feature type="binding site" evidence="6">
    <location>
        <position position="280"/>
    </location>
    <ligand>
        <name>Zn(2+)</name>
        <dbReference type="ChEBI" id="CHEBI:29105"/>
    </ligand>
</feature>
<dbReference type="NCBIfam" id="TIGR00449">
    <property type="entry name" value="tgt_general"/>
    <property type="match status" value="1"/>
</dbReference>
<dbReference type="PANTHER" id="PTHR46499:SF1">
    <property type="entry name" value="QUEUINE TRNA-RIBOSYLTRANSFERASE"/>
    <property type="match status" value="1"/>
</dbReference>
<comment type="function">
    <text evidence="6">Exchanges the guanine residue with 7-cyano-7-deazaguanine (preQ0) at position 15 in the dihydrouridine loop (D-loop) of archaeal tRNAs.</text>
</comment>
<keyword evidence="3 6" id="KW-0819">tRNA processing</keyword>
<feature type="domain" description="tRNA-guanine(15) transglycosylase-like" evidence="7">
    <location>
        <begin position="14"/>
        <end position="336"/>
    </location>
</feature>
<feature type="active site" description="Nucleophile" evidence="6">
    <location>
        <position position="88"/>
    </location>
</feature>